<dbReference type="OrthoDB" id="70351at2"/>
<proteinExistence type="predicted"/>
<reference evidence="2" key="1">
    <citation type="submission" date="2016-10" db="EMBL/GenBank/DDBJ databases">
        <authorList>
            <person name="Varghese N."/>
            <person name="Submissions S."/>
        </authorList>
    </citation>
    <scope>NUCLEOTIDE SEQUENCE [LARGE SCALE GENOMIC DNA]</scope>
    <source>
        <strain evidence="2">CGMCC 1.10218</strain>
    </source>
</reference>
<dbReference type="RefSeq" id="WP_092262733.1">
    <property type="nucleotide sequence ID" value="NZ_FNZA01000001.1"/>
</dbReference>
<name>A0A1H6SG36_9DEIO</name>
<dbReference type="EMBL" id="FNZA01000001">
    <property type="protein sequence ID" value="SEI66928.1"/>
    <property type="molecule type" value="Genomic_DNA"/>
</dbReference>
<organism evidence="1 2">
    <name type="scientific">Deinococcus reticulitermitis</name>
    <dbReference type="NCBI Taxonomy" id="856736"/>
    <lineage>
        <taxon>Bacteria</taxon>
        <taxon>Thermotogati</taxon>
        <taxon>Deinococcota</taxon>
        <taxon>Deinococci</taxon>
        <taxon>Deinococcales</taxon>
        <taxon>Deinococcaceae</taxon>
        <taxon>Deinococcus</taxon>
    </lineage>
</organism>
<protein>
    <submittedName>
        <fullName evidence="1">Uncharacterized protein</fullName>
    </submittedName>
</protein>
<sequence>MLPIRQSIRLSAGSVTLRAWPETVAEAHLADLLTFTATLGALREDWHEFAREDVESGVWAAFWRLVQASLERGAALPRPLTWDDRLTLLTAMWDLNSLEDAEGKLTALTQRAARMVARLSQGLPTTASTSS</sequence>
<dbReference type="STRING" id="856736.SAMN04488058_101294"/>
<evidence type="ECO:0000313" key="2">
    <source>
        <dbReference type="Proteomes" id="UP000199223"/>
    </source>
</evidence>
<gene>
    <name evidence="1" type="ORF">SAMN04488058_101294</name>
</gene>
<dbReference type="Proteomes" id="UP000199223">
    <property type="component" value="Unassembled WGS sequence"/>
</dbReference>
<dbReference type="AlphaFoldDB" id="A0A1H6SG36"/>
<keyword evidence="2" id="KW-1185">Reference proteome</keyword>
<evidence type="ECO:0000313" key="1">
    <source>
        <dbReference type="EMBL" id="SEI66928.1"/>
    </source>
</evidence>
<accession>A0A1H6SG36</accession>